<evidence type="ECO:0000256" key="2">
    <source>
        <dbReference type="ARBA" id="ARBA00022843"/>
    </source>
</evidence>
<accession>A0A6M5YXA7</accession>
<dbReference type="CDD" id="cd06171">
    <property type="entry name" value="Sigma70_r4"/>
    <property type="match status" value="1"/>
</dbReference>
<feature type="compositionally biased region" description="Low complexity" evidence="7">
    <location>
        <begin position="283"/>
        <end position="301"/>
    </location>
</feature>
<evidence type="ECO:0000256" key="5">
    <source>
        <dbReference type="ARBA" id="ARBA00023125"/>
    </source>
</evidence>
<evidence type="ECO:0000313" key="11">
    <source>
        <dbReference type="Proteomes" id="UP000503447"/>
    </source>
</evidence>
<name>A0A6M5YXA7_9BACT</name>
<dbReference type="InterPro" id="IPR013324">
    <property type="entry name" value="RNA_pol_sigma_r3/r4-like"/>
</dbReference>
<dbReference type="InterPro" id="IPR014284">
    <property type="entry name" value="RNA_pol_sigma-70_dom"/>
</dbReference>
<dbReference type="InterPro" id="IPR007630">
    <property type="entry name" value="RNA_pol_sigma70_r4"/>
</dbReference>
<evidence type="ECO:0000259" key="8">
    <source>
        <dbReference type="Pfam" id="PF04542"/>
    </source>
</evidence>
<dbReference type="Proteomes" id="UP000503447">
    <property type="component" value="Chromosome"/>
</dbReference>
<reference evidence="11" key="1">
    <citation type="submission" date="2020-05" db="EMBL/GenBank/DDBJ databases">
        <title>Frigoriglobus tundricola gen. nov., sp. nov., a psychrotolerant cellulolytic planctomycete of the family Gemmataceae with two divergent copies of 16S rRNA gene.</title>
        <authorList>
            <person name="Kulichevskaya I.S."/>
            <person name="Ivanova A.A."/>
            <person name="Naumoff D.G."/>
            <person name="Beletsky A.V."/>
            <person name="Rijpstra W.I.C."/>
            <person name="Sinninghe Damste J.S."/>
            <person name="Mardanov A.V."/>
            <person name="Ravin N.V."/>
            <person name="Dedysh S.N."/>
        </authorList>
    </citation>
    <scope>NUCLEOTIDE SEQUENCE [LARGE SCALE GENOMIC DNA]</scope>
    <source>
        <strain evidence="11">PL17</strain>
    </source>
</reference>
<feature type="region of interest" description="Disordered" evidence="7">
    <location>
        <begin position="272"/>
        <end position="309"/>
    </location>
</feature>
<dbReference type="Pfam" id="PF04545">
    <property type="entry name" value="Sigma70_r4"/>
    <property type="match status" value="1"/>
</dbReference>
<dbReference type="InterPro" id="IPR036388">
    <property type="entry name" value="WH-like_DNA-bd_sf"/>
</dbReference>
<dbReference type="Pfam" id="PF07210">
    <property type="entry name" value="DUF1416"/>
    <property type="match status" value="1"/>
</dbReference>
<comment type="similarity">
    <text evidence="1">Belongs to the sigma-70 factor family. ECF subfamily.</text>
</comment>
<dbReference type="Pfam" id="PF04542">
    <property type="entry name" value="Sigma70_r2"/>
    <property type="match status" value="1"/>
</dbReference>
<protein>
    <submittedName>
        <fullName evidence="10">Uncharacterized protein</fullName>
    </submittedName>
</protein>
<evidence type="ECO:0000256" key="6">
    <source>
        <dbReference type="ARBA" id="ARBA00023163"/>
    </source>
</evidence>
<evidence type="ECO:0000256" key="4">
    <source>
        <dbReference type="ARBA" id="ARBA00023082"/>
    </source>
</evidence>
<dbReference type="GO" id="GO:0006352">
    <property type="term" value="P:DNA-templated transcription initiation"/>
    <property type="evidence" value="ECO:0007669"/>
    <property type="project" value="InterPro"/>
</dbReference>
<feature type="domain" description="RNA polymerase sigma-70 region 2" evidence="8">
    <location>
        <begin position="40"/>
        <end position="108"/>
    </location>
</feature>
<dbReference type="SUPFAM" id="SSF49464">
    <property type="entry name" value="Carboxypeptidase regulatory domain-like"/>
    <property type="match status" value="1"/>
</dbReference>
<dbReference type="InterPro" id="IPR010814">
    <property type="entry name" value="DUF1416"/>
</dbReference>
<dbReference type="SUPFAM" id="SSF88946">
    <property type="entry name" value="Sigma2 domain of RNA polymerase sigma factors"/>
    <property type="match status" value="1"/>
</dbReference>
<evidence type="ECO:0000256" key="1">
    <source>
        <dbReference type="ARBA" id="ARBA00010641"/>
    </source>
</evidence>
<sequence length="509" mass="52780">MITGMNRLFVLARGGLADAPDSHLLARFHAARDDAALAELVRRYGGLVWQVCRRALPEHADAEDAFQATFLVLVGRCARLRTHPAVGAWLHRTAVLTARNLRRANRRRARLAGRPGADVPVTDPAADRTDARLDLDGALAALPDRFRAPVILCHLQGLTRREAAARLGWPEGTLSAVLAEALRELRTRLGGRDPAAVLAAGGAALVPSGLLAATVRLAQVVAISNPIAAGARPAVAALTREGLRMVSVPRAVLFAAAALMCGLALATVRAGGGAPAPAPPGNPIGAAPAGQPADPKAAAGPRPGDDDLKDLVPVHVTGTVKDGDGNPIAGARVVKNGTIGFAATFGGTEFGGGAVAGANGAYKLGFKTKPGTTVVVTAIGAEADGYVAHRENFGYDELKTAPDKPGRWDFVLAKGEVIAGRVAPPDDEAHVLILVRGPSFTDRFITGKGGTFRFWVSKGTYTVTAVVQTGTAVRNPTLPDTLREGLVIKRAATAERVKSGTENLVLKAP</sequence>
<feature type="domain" description="RNA polymerase sigma-70 region 4" evidence="9">
    <location>
        <begin position="138"/>
        <end position="186"/>
    </location>
</feature>
<dbReference type="Gene3D" id="1.10.10.10">
    <property type="entry name" value="Winged helix-like DNA-binding domain superfamily/Winged helix DNA-binding domain"/>
    <property type="match status" value="1"/>
</dbReference>
<dbReference type="InterPro" id="IPR039425">
    <property type="entry name" value="RNA_pol_sigma-70-like"/>
</dbReference>
<evidence type="ECO:0000256" key="3">
    <source>
        <dbReference type="ARBA" id="ARBA00023015"/>
    </source>
</evidence>
<dbReference type="InterPro" id="IPR007627">
    <property type="entry name" value="RNA_pol_sigma70_r2"/>
</dbReference>
<keyword evidence="11" id="KW-1185">Reference proteome</keyword>
<gene>
    <name evidence="10" type="ORF">FTUN_6224</name>
</gene>
<dbReference type="EMBL" id="CP053452">
    <property type="protein sequence ID" value="QJW98629.1"/>
    <property type="molecule type" value="Genomic_DNA"/>
</dbReference>
<dbReference type="InterPro" id="IPR013325">
    <property type="entry name" value="RNA_pol_sigma_r2"/>
</dbReference>
<keyword evidence="2" id="KW-0832">Ubl conjugation</keyword>
<dbReference type="AlphaFoldDB" id="A0A6M5YXA7"/>
<dbReference type="GO" id="GO:0003677">
    <property type="term" value="F:DNA binding"/>
    <property type="evidence" value="ECO:0007669"/>
    <property type="project" value="UniProtKB-KW"/>
</dbReference>
<evidence type="ECO:0000313" key="10">
    <source>
        <dbReference type="EMBL" id="QJW98629.1"/>
    </source>
</evidence>
<dbReference type="InterPro" id="IPR008969">
    <property type="entry name" value="CarboxyPept-like_regulatory"/>
</dbReference>
<evidence type="ECO:0000256" key="7">
    <source>
        <dbReference type="SAM" id="MobiDB-lite"/>
    </source>
</evidence>
<keyword evidence="6" id="KW-0804">Transcription</keyword>
<dbReference type="GO" id="GO:0016987">
    <property type="term" value="F:sigma factor activity"/>
    <property type="evidence" value="ECO:0007669"/>
    <property type="project" value="UniProtKB-KW"/>
</dbReference>
<dbReference type="PANTHER" id="PTHR43133">
    <property type="entry name" value="RNA POLYMERASE ECF-TYPE SIGMA FACTO"/>
    <property type="match status" value="1"/>
</dbReference>
<dbReference type="PANTHER" id="PTHR43133:SF8">
    <property type="entry name" value="RNA POLYMERASE SIGMA FACTOR HI_1459-RELATED"/>
    <property type="match status" value="1"/>
</dbReference>
<keyword evidence="5" id="KW-0238">DNA-binding</keyword>
<dbReference type="Gene3D" id="1.10.1740.10">
    <property type="match status" value="1"/>
</dbReference>
<evidence type="ECO:0000259" key="9">
    <source>
        <dbReference type="Pfam" id="PF04545"/>
    </source>
</evidence>
<dbReference type="KEGG" id="ftj:FTUN_6224"/>
<dbReference type="NCBIfam" id="TIGR02937">
    <property type="entry name" value="sigma70-ECF"/>
    <property type="match status" value="1"/>
</dbReference>
<keyword evidence="4" id="KW-0731">Sigma factor</keyword>
<organism evidence="10 11">
    <name type="scientific">Frigoriglobus tundricola</name>
    <dbReference type="NCBI Taxonomy" id="2774151"/>
    <lineage>
        <taxon>Bacteria</taxon>
        <taxon>Pseudomonadati</taxon>
        <taxon>Planctomycetota</taxon>
        <taxon>Planctomycetia</taxon>
        <taxon>Gemmatales</taxon>
        <taxon>Gemmataceae</taxon>
        <taxon>Frigoriglobus</taxon>
    </lineage>
</organism>
<keyword evidence="3" id="KW-0805">Transcription regulation</keyword>
<proteinExistence type="inferred from homology"/>
<dbReference type="SUPFAM" id="SSF88659">
    <property type="entry name" value="Sigma3 and sigma4 domains of RNA polymerase sigma factors"/>
    <property type="match status" value="1"/>
</dbReference>